<dbReference type="EMBL" id="SSOP01000076">
    <property type="protein sequence ID" value="KAB5592108.1"/>
    <property type="molecule type" value="Genomic_DNA"/>
</dbReference>
<name>A0A5N5QKS4_9AGAM</name>
<dbReference type="GO" id="GO:0009251">
    <property type="term" value="P:glucan catabolic process"/>
    <property type="evidence" value="ECO:0007669"/>
    <property type="project" value="TreeGrafter"/>
</dbReference>
<evidence type="ECO:0000256" key="4">
    <source>
        <dbReference type="ARBA" id="ARBA00023295"/>
    </source>
</evidence>
<comment type="caution">
    <text evidence="10">The sequence shown here is derived from an EMBL/GenBank/DDBJ whole genome shotgun (WGS) entry which is preliminary data.</text>
</comment>
<dbReference type="Proteomes" id="UP000383932">
    <property type="component" value="Unassembled WGS sequence"/>
</dbReference>
<feature type="transmembrane region" description="Helical" evidence="9">
    <location>
        <begin position="133"/>
        <end position="156"/>
    </location>
</feature>
<evidence type="ECO:0000256" key="1">
    <source>
        <dbReference type="ARBA" id="ARBA00005641"/>
    </source>
</evidence>
<keyword evidence="5" id="KW-0961">Cell wall biogenesis/degradation</keyword>
<keyword evidence="2" id="KW-0378">Hydrolase</keyword>
<evidence type="ECO:0000313" key="10">
    <source>
        <dbReference type="EMBL" id="KAB5592108.1"/>
    </source>
</evidence>
<comment type="catalytic activity">
    <reaction evidence="6">
        <text>Successive hydrolysis of beta-D-glucose units from the non-reducing ends of (1-&gt;3)-beta-D-glucans, releasing alpha-glucose.</text>
        <dbReference type="EC" id="3.2.1.58"/>
    </reaction>
</comment>
<keyword evidence="9" id="KW-0472">Membrane</keyword>
<sequence>MHSANAQTGYGTTIKGTHTLLGPTAAMAFSHPPEADNLLYPTTTNYPPTAHSSVDDSLGTPRPGYGEYVESRHSSLPLRQSYDPYHGDTPPHTRTPSQDAYNEDEHVRGLSEKRYSAAGAGYTPPKSSGKRRLFWLMAALAGLVVIAAAVVIPIYFKVIKPNNRATQSLGNSPGGPGSTQPGSPGTVPQSGVSGGDGSTVNTETGSTFVYNNSFGGFWYYDPADPFKNNAQAQSWTPPLNTSWKWGIDKIYGVNLGGWLVLEPFITPAIFEPYVNNTNNPAIDEWSLCTNLAADASSGGVAKVIEDHYKTFITEQDFAQIAGAGLNWVRIPFPFWAIEVYPGEPFLEKVAWKYFLKAISWARKYGLRINLDLHTMPGSQNGYNHSGKQGTIGWHVLNGTMGIANAQRSLNYIRTVTQFISQPQYRDVIPMIGVVNEALPASIGKDVMDSFYLEVYNIIRNITGFGEGHGPWISIHEGFLSLPAWAGYMPGNDRISLDAHLYLTFTDQDLSPITSQTEKPCAAWGTYVNKSMSDFGMTTVGEFSNGMNDCGWFLNGVNRGARYDGTFRPYGGPRAGPGACLMYMDISQWNDTVKAAVKRIALGNMDALQNWFFWTWKISESLTWGTVASPMWSYKLGLDNGFMPTDPREAIGTCGNTAPWQGPLPPSKVGGAGAGPIDPDYVAAHPWPPTTLSGGLRAATLPTYTPTQTPITLTPATYTATADPGSGWFNTADQGGFYTPIAGCAYPSNAWEAVTATETVCRGSAQRVFRGRNIMPRETGVPA</sequence>
<dbReference type="FunFam" id="3.20.20.80:FF:000033">
    <property type="entry name" value="Glucan 1,3-beta-glucosidase A"/>
    <property type="match status" value="1"/>
</dbReference>
<evidence type="ECO:0000256" key="9">
    <source>
        <dbReference type="SAM" id="Phobius"/>
    </source>
</evidence>
<organism evidence="10 11">
    <name type="scientific">Ceratobasidium theobromae</name>
    <dbReference type="NCBI Taxonomy" id="1582974"/>
    <lineage>
        <taxon>Eukaryota</taxon>
        <taxon>Fungi</taxon>
        <taxon>Dikarya</taxon>
        <taxon>Basidiomycota</taxon>
        <taxon>Agaricomycotina</taxon>
        <taxon>Agaricomycetes</taxon>
        <taxon>Cantharellales</taxon>
        <taxon>Ceratobasidiaceae</taxon>
        <taxon>Ceratobasidium</taxon>
    </lineage>
</organism>
<protein>
    <recommendedName>
        <fullName evidence="7">glucan 1,3-beta-glucosidase</fullName>
        <ecNumber evidence="7">3.2.1.58</ecNumber>
    </recommendedName>
</protein>
<dbReference type="GO" id="GO:0004338">
    <property type="term" value="F:glucan exo-1,3-beta-glucosidase activity"/>
    <property type="evidence" value="ECO:0007669"/>
    <property type="project" value="UniProtKB-EC"/>
</dbReference>
<dbReference type="GO" id="GO:0009986">
    <property type="term" value="C:cell surface"/>
    <property type="evidence" value="ECO:0007669"/>
    <property type="project" value="TreeGrafter"/>
</dbReference>
<keyword evidence="3" id="KW-0325">Glycoprotein</keyword>
<feature type="compositionally biased region" description="Low complexity" evidence="8">
    <location>
        <begin position="178"/>
        <end position="188"/>
    </location>
</feature>
<feature type="region of interest" description="Disordered" evidence="8">
    <location>
        <begin position="167"/>
        <end position="198"/>
    </location>
</feature>
<feature type="compositionally biased region" description="Low complexity" evidence="8">
    <location>
        <begin position="40"/>
        <end position="49"/>
    </location>
</feature>
<accession>A0A5N5QKS4</accession>
<dbReference type="PANTHER" id="PTHR31297:SF34">
    <property type="entry name" value="GLUCAN 1,3-BETA-GLUCOSIDASE 2"/>
    <property type="match status" value="1"/>
</dbReference>
<dbReference type="SUPFAM" id="SSF51445">
    <property type="entry name" value="(Trans)glycosidases"/>
    <property type="match status" value="1"/>
</dbReference>
<evidence type="ECO:0000256" key="2">
    <source>
        <dbReference type="ARBA" id="ARBA00022801"/>
    </source>
</evidence>
<feature type="region of interest" description="Disordered" evidence="8">
    <location>
        <begin position="40"/>
        <end position="105"/>
    </location>
</feature>
<evidence type="ECO:0000256" key="3">
    <source>
        <dbReference type="ARBA" id="ARBA00023180"/>
    </source>
</evidence>
<dbReference type="GO" id="GO:0071555">
    <property type="term" value="P:cell wall organization"/>
    <property type="evidence" value="ECO:0007669"/>
    <property type="project" value="UniProtKB-KW"/>
</dbReference>
<dbReference type="AlphaFoldDB" id="A0A5N5QKS4"/>
<evidence type="ECO:0000256" key="8">
    <source>
        <dbReference type="SAM" id="MobiDB-lite"/>
    </source>
</evidence>
<dbReference type="PANTHER" id="PTHR31297">
    <property type="entry name" value="GLUCAN ENDO-1,6-BETA-GLUCOSIDASE B"/>
    <property type="match status" value="1"/>
</dbReference>
<keyword evidence="9" id="KW-0812">Transmembrane</keyword>
<proteinExistence type="inferred from homology"/>
<dbReference type="InterPro" id="IPR050386">
    <property type="entry name" value="Glycosyl_hydrolase_5"/>
</dbReference>
<dbReference type="Gene3D" id="3.20.20.80">
    <property type="entry name" value="Glycosidases"/>
    <property type="match status" value="1"/>
</dbReference>
<gene>
    <name evidence="10" type="ORF">CTheo_4429</name>
</gene>
<dbReference type="InterPro" id="IPR017853">
    <property type="entry name" value="GH"/>
</dbReference>
<comment type="similarity">
    <text evidence="1">Belongs to the glycosyl hydrolase 5 (cellulase A) family.</text>
</comment>
<evidence type="ECO:0000256" key="7">
    <source>
        <dbReference type="ARBA" id="ARBA00038929"/>
    </source>
</evidence>
<evidence type="ECO:0000256" key="6">
    <source>
        <dbReference type="ARBA" id="ARBA00036824"/>
    </source>
</evidence>
<keyword evidence="9" id="KW-1133">Transmembrane helix</keyword>
<keyword evidence="11" id="KW-1185">Reference proteome</keyword>
<reference evidence="10 11" key="1">
    <citation type="journal article" date="2019" name="Fungal Biol. Biotechnol.">
        <title>Draft genome sequence of fastidious pathogen Ceratobasidium theobromae, which causes vascular-streak dieback in Theobroma cacao.</title>
        <authorList>
            <person name="Ali S.S."/>
            <person name="Asman A."/>
            <person name="Shao J."/>
            <person name="Firmansyah A.P."/>
            <person name="Susilo A.W."/>
            <person name="Rosmana A."/>
            <person name="McMahon P."/>
            <person name="Junaid M."/>
            <person name="Guest D."/>
            <person name="Kheng T.Y."/>
            <person name="Meinhardt L.W."/>
            <person name="Bailey B.A."/>
        </authorList>
    </citation>
    <scope>NUCLEOTIDE SEQUENCE [LARGE SCALE GENOMIC DNA]</scope>
    <source>
        <strain evidence="10 11">CT2</strain>
    </source>
</reference>
<keyword evidence="4" id="KW-0326">Glycosidase</keyword>
<dbReference type="OrthoDB" id="62120at2759"/>
<evidence type="ECO:0000313" key="11">
    <source>
        <dbReference type="Proteomes" id="UP000383932"/>
    </source>
</evidence>
<evidence type="ECO:0000256" key="5">
    <source>
        <dbReference type="ARBA" id="ARBA00023316"/>
    </source>
</evidence>
<dbReference type="GO" id="GO:0005576">
    <property type="term" value="C:extracellular region"/>
    <property type="evidence" value="ECO:0007669"/>
    <property type="project" value="TreeGrafter"/>
</dbReference>
<dbReference type="EC" id="3.2.1.58" evidence="7"/>